<organism evidence="1">
    <name type="scientific">marine metagenome</name>
    <dbReference type="NCBI Taxonomy" id="408172"/>
    <lineage>
        <taxon>unclassified sequences</taxon>
        <taxon>metagenomes</taxon>
        <taxon>ecological metagenomes</taxon>
    </lineage>
</organism>
<evidence type="ECO:0000313" key="1">
    <source>
        <dbReference type="EMBL" id="SUZ82749.1"/>
    </source>
</evidence>
<sequence>MIKFGFWPYSEICTGSDAKVAELVDALALGASGVTRGSSTLPFRTSVPRN</sequence>
<dbReference type="AlphaFoldDB" id="A0A381QVY4"/>
<protein>
    <submittedName>
        <fullName evidence="1">Uncharacterized protein</fullName>
    </submittedName>
</protein>
<proteinExistence type="predicted"/>
<reference evidence="1" key="1">
    <citation type="submission" date="2018-05" db="EMBL/GenBank/DDBJ databases">
        <authorList>
            <person name="Lanie J.A."/>
            <person name="Ng W.-L."/>
            <person name="Kazmierczak K.M."/>
            <person name="Andrzejewski T.M."/>
            <person name="Davidsen T.M."/>
            <person name="Wayne K.J."/>
            <person name="Tettelin H."/>
            <person name="Glass J.I."/>
            <person name="Rusch D."/>
            <person name="Podicherti R."/>
            <person name="Tsui H.-C.T."/>
            <person name="Winkler M.E."/>
        </authorList>
    </citation>
    <scope>NUCLEOTIDE SEQUENCE</scope>
</reference>
<accession>A0A381QVY4</accession>
<dbReference type="EMBL" id="UINC01001521">
    <property type="protein sequence ID" value="SUZ82749.1"/>
    <property type="molecule type" value="Genomic_DNA"/>
</dbReference>
<name>A0A381QVY4_9ZZZZ</name>
<gene>
    <name evidence="1" type="ORF">METZ01_LOCUS35603</name>
</gene>